<comment type="subcellular location">
    <subcellularLocation>
        <location evidence="2">Cytoplasm</location>
    </subcellularLocation>
</comment>
<evidence type="ECO:0000256" key="3">
    <source>
        <dbReference type="ARBA" id="ARBA00020422"/>
    </source>
</evidence>
<dbReference type="NCBIfam" id="TIGR01003">
    <property type="entry name" value="PTS_HPr_family"/>
    <property type="match status" value="1"/>
</dbReference>
<proteinExistence type="predicted"/>
<evidence type="ECO:0000256" key="2">
    <source>
        <dbReference type="ARBA" id="ARBA00004496"/>
    </source>
</evidence>
<dbReference type="PANTHER" id="PTHR33705:SF2">
    <property type="entry name" value="PHOSPHOCARRIER PROTEIN NPR"/>
    <property type="match status" value="1"/>
</dbReference>
<dbReference type="InterPro" id="IPR002114">
    <property type="entry name" value="PTS_HPr_Ser_P_site"/>
</dbReference>
<evidence type="ECO:0000259" key="6">
    <source>
        <dbReference type="PROSITE" id="PS51350"/>
    </source>
</evidence>
<accession>A0A4R1SBF8</accession>
<name>A0A4R1SBF8_HYDET</name>
<comment type="caution">
    <text evidence="7">The sequence shown here is derived from an EMBL/GenBank/DDBJ whole genome shotgun (WGS) entry which is preliminary data.</text>
</comment>
<dbReference type="OrthoDB" id="9809047at2"/>
<dbReference type="InterPro" id="IPR035895">
    <property type="entry name" value="HPr-like_sf"/>
</dbReference>
<dbReference type="GO" id="GO:0005737">
    <property type="term" value="C:cytoplasm"/>
    <property type="evidence" value="ECO:0007669"/>
    <property type="project" value="UniProtKB-SubCell"/>
</dbReference>
<feature type="domain" description="HPr" evidence="6">
    <location>
        <begin position="1"/>
        <end position="86"/>
    </location>
</feature>
<gene>
    <name evidence="7" type="ORF">EDC14_1001180</name>
</gene>
<dbReference type="Pfam" id="PF00381">
    <property type="entry name" value="PTS-HPr"/>
    <property type="match status" value="1"/>
</dbReference>
<keyword evidence="5" id="KW-0598">Phosphotransferase system</keyword>
<dbReference type="PANTHER" id="PTHR33705">
    <property type="entry name" value="PHOSPHOCARRIER PROTEIN HPR"/>
    <property type="match status" value="1"/>
</dbReference>
<dbReference type="Gene3D" id="3.30.1340.10">
    <property type="entry name" value="HPr-like"/>
    <property type="match status" value="1"/>
</dbReference>
<evidence type="ECO:0000313" key="7">
    <source>
        <dbReference type="EMBL" id="TCL76895.1"/>
    </source>
</evidence>
<evidence type="ECO:0000313" key="8">
    <source>
        <dbReference type="Proteomes" id="UP000295008"/>
    </source>
</evidence>
<dbReference type="PRINTS" id="PR00107">
    <property type="entry name" value="PHOSPHOCPHPR"/>
</dbReference>
<reference evidence="7 8" key="1">
    <citation type="submission" date="2019-03" db="EMBL/GenBank/DDBJ databases">
        <title>Genomic Encyclopedia of Type Strains, Phase IV (KMG-IV): sequencing the most valuable type-strain genomes for metagenomic binning, comparative biology and taxonomic classification.</title>
        <authorList>
            <person name="Goeker M."/>
        </authorList>
    </citation>
    <scope>NUCLEOTIDE SEQUENCE [LARGE SCALE GENOMIC DNA]</scope>
    <source>
        <strain evidence="7 8">LX-B</strain>
    </source>
</reference>
<dbReference type="PROSITE" id="PS00589">
    <property type="entry name" value="PTS_HPR_SER"/>
    <property type="match status" value="1"/>
</dbReference>
<dbReference type="GO" id="GO:0009401">
    <property type="term" value="P:phosphoenolpyruvate-dependent sugar phosphotransferase system"/>
    <property type="evidence" value="ECO:0007669"/>
    <property type="project" value="UniProtKB-KW"/>
</dbReference>
<dbReference type="PROSITE" id="PS00369">
    <property type="entry name" value="PTS_HPR_HIS"/>
    <property type="match status" value="1"/>
</dbReference>
<keyword evidence="4" id="KW-0963">Cytoplasm</keyword>
<dbReference type="Proteomes" id="UP000295008">
    <property type="component" value="Unassembled WGS sequence"/>
</dbReference>
<evidence type="ECO:0000256" key="4">
    <source>
        <dbReference type="ARBA" id="ARBA00022490"/>
    </source>
</evidence>
<evidence type="ECO:0000256" key="1">
    <source>
        <dbReference type="ARBA" id="ARBA00003681"/>
    </source>
</evidence>
<dbReference type="InterPro" id="IPR001020">
    <property type="entry name" value="PTS_HPr_His_P_site"/>
</dbReference>
<dbReference type="PROSITE" id="PS51350">
    <property type="entry name" value="PTS_HPR_DOM"/>
    <property type="match status" value="1"/>
</dbReference>
<keyword evidence="8" id="KW-1185">Reference proteome</keyword>
<comment type="function">
    <text evidence="1">General (non sugar-specific) component of the phosphoenolpyruvate-dependent sugar phosphotransferase system (sugar PTS). This major carbohydrate active-transport system catalyzes the phosphorylation of incoming sugar substrates concomitantly with their translocation across the cell membrane. The phosphoryl group from phosphoenolpyruvate (PEP) is transferred to the phosphoryl carrier protein HPr by enzyme I. Phospho-HPr then transfers it to the PTS EIIA domain.</text>
</comment>
<dbReference type="InterPro" id="IPR050399">
    <property type="entry name" value="HPr"/>
</dbReference>
<dbReference type="AlphaFoldDB" id="A0A4R1SBF8"/>
<dbReference type="SUPFAM" id="SSF55594">
    <property type="entry name" value="HPr-like"/>
    <property type="match status" value="1"/>
</dbReference>
<dbReference type="RefSeq" id="WP_132012290.1">
    <property type="nucleotide sequence ID" value="NZ_SLUN01000001.1"/>
</dbReference>
<dbReference type="EMBL" id="SLUN01000001">
    <property type="protein sequence ID" value="TCL76895.1"/>
    <property type="molecule type" value="Genomic_DNA"/>
</dbReference>
<sequence length="86" mass="9472">MQERRITIKNPTGLHARPASLLVREAQQMQSELTIEKDGKTVNLKSLISLLSLGVAMGDTVLIRAAGADEAEALQRLERVIEDFQS</sequence>
<protein>
    <recommendedName>
        <fullName evidence="3">Phosphocarrier protein HPr</fullName>
    </recommendedName>
</protein>
<evidence type="ECO:0000256" key="5">
    <source>
        <dbReference type="ARBA" id="ARBA00022683"/>
    </source>
</evidence>
<dbReference type="InterPro" id="IPR000032">
    <property type="entry name" value="HPr-like"/>
</dbReference>
<organism evidence="7 8">
    <name type="scientific">Hydrogenispora ethanolica</name>
    <dbReference type="NCBI Taxonomy" id="1082276"/>
    <lineage>
        <taxon>Bacteria</taxon>
        <taxon>Bacillati</taxon>
        <taxon>Bacillota</taxon>
        <taxon>Hydrogenispora</taxon>
    </lineage>
</organism>
<dbReference type="CDD" id="cd00367">
    <property type="entry name" value="PTS-HPr_like"/>
    <property type="match status" value="1"/>
</dbReference>